<evidence type="ECO:0000313" key="1">
    <source>
        <dbReference type="EMBL" id="MBA0817676.1"/>
    </source>
</evidence>
<gene>
    <name evidence="1" type="ORF">Gohar_021577</name>
</gene>
<comment type="caution">
    <text evidence="1">The sequence shown here is derived from an EMBL/GenBank/DDBJ whole genome shotgun (WGS) entry which is preliminary data.</text>
</comment>
<dbReference type="EMBL" id="JABFAD010074736">
    <property type="protein sequence ID" value="MBA0817676.1"/>
    <property type="molecule type" value="Genomic_DNA"/>
</dbReference>
<proteinExistence type="predicted"/>
<keyword evidence="2" id="KW-1185">Reference proteome</keyword>
<reference evidence="1 2" key="1">
    <citation type="journal article" date="2019" name="Genome Biol. Evol.">
        <title>Insights into the evolution of the New World diploid cottons (Gossypium, subgenus Houzingenia) based on genome sequencing.</title>
        <authorList>
            <person name="Grover C.E."/>
            <person name="Arick M.A. 2nd"/>
            <person name="Thrash A."/>
            <person name="Conover J.L."/>
            <person name="Sanders W.S."/>
            <person name="Peterson D.G."/>
            <person name="Frelichowski J.E."/>
            <person name="Scheffler J.A."/>
            <person name="Scheffler B.E."/>
            <person name="Wendel J.F."/>
        </authorList>
    </citation>
    <scope>NUCLEOTIDE SEQUENCE [LARGE SCALE GENOMIC DNA]</scope>
    <source>
        <strain evidence="1">0</strain>
        <tissue evidence="1">Leaf</tissue>
    </source>
</reference>
<evidence type="ECO:0000313" key="2">
    <source>
        <dbReference type="Proteomes" id="UP000593560"/>
    </source>
</evidence>
<organism evidence="1 2">
    <name type="scientific">Gossypium harknessii</name>
    <dbReference type="NCBI Taxonomy" id="34285"/>
    <lineage>
        <taxon>Eukaryota</taxon>
        <taxon>Viridiplantae</taxon>
        <taxon>Streptophyta</taxon>
        <taxon>Embryophyta</taxon>
        <taxon>Tracheophyta</taxon>
        <taxon>Spermatophyta</taxon>
        <taxon>Magnoliopsida</taxon>
        <taxon>eudicotyledons</taxon>
        <taxon>Gunneridae</taxon>
        <taxon>Pentapetalae</taxon>
        <taxon>rosids</taxon>
        <taxon>malvids</taxon>
        <taxon>Malvales</taxon>
        <taxon>Malvaceae</taxon>
        <taxon>Malvoideae</taxon>
        <taxon>Gossypium</taxon>
    </lineage>
</organism>
<feature type="non-terminal residue" evidence="1">
    <location>
        <position position="20"/>
    </location>
</feature>
<sequence length="20" mass="2177">MKGIVPGKGFFPACLKKLLE</sequence>
<accession>A0A7J9I6C0</accession>
<protein>
    <submittedName>
        <fullName evidence="1">Uncharacterized protein</fullName>
    </submittedName>
</protein>
<dbReference type="Proteomes" id="UP000593560">
    <property type="component" value="Unassembled WGS sequence"/>
</dbReference>
<name>A0A7J9I6C0_9ROSI</name>
<dbReference type="AlphaFoldDB" id="A0A7J9I6C0"/>